<reference evidence="10 11" key="1">
    <citation type="submission" date="2019-09" db="EMBL/GenBank/DDBJ databases">
        <title>Bird 10,000 Genomes (B10K) Project - Family phase.</title>
        <authorList>
            <person name="Zhang G."/>
        </authorList>
    </citation>
    <scope>NUCLEOTIDE SEQUENCE [LARGE SCALE GENOMIC DNA]</scope>
    <source>
        <strain evidence="10">B10K-DU-003-44</strain>
        <tissue evidence="10">Muscle</tissue>
    </source>
</reference>
<organism evidence="10 11">
    <name type="scientific">Crotophaga sulcirostris</name>
    <name type="common">Groove-billed ani</name>
    <dbReference type="NCBI Taxonomy" id="33598"/>
    <lineage>
        <taxon>Eukaryota</taxon>
        <taxon>Metazoa</taxon>
        <taxon>Chordata</taxon>
        <taxon>Craniata</taxon>
        <taxon>Vertebrata</taxon>
        <taxon>Euteleostomi</taxon>
        <taxon>Archelosauria</taxon>
        <taxon>Archosauria</taxon>
        <taxon>Dinosauria</taxon>
        <taxon>Saurischia</taxon>
        <taxon>Theropoda</taxon>
        <taxon>Coelurosauria</taxon>
        <taxon>Aves</taxon>
        <taxon>Neognathae</taxon>
        <taxon>Neoaves</taxon>
        <taxon>Otidimorphae</taxon>
        <taxon>Cuculiformes</taxon>
        <taxon>Crotophagidae</taxon>
        <taxon>Crotophaga</taxon>
    </lineage>
</organism>
<evidence type="ECO:0000256" key="5">
    <source>
        <dbReference type="ARBA" id="ARBA00022801"/>
    </source>
</evidence>
<dbReference type="GO" id="GO:0005730">
    <property type="term" value="C:nucleolus"/>
    <property type="evidence" value="ECO:0007669"/>
    <property type="project" value="UniProtKB-ARBA"/>
</dbReference>
<keyword evidence="6 10" id="KW-0269">Exonuclease</keyword>
<evidence type="ECO:0000256" key="3">
    <source>
        <dbReference type="ARBA" id="ARBA00016937"/>
    </source>
</evidence>
<evidence type="ECO:0000256" key="6">
    <source>
        <dbReference type="ARBA" id="ARBA00022839"/>
    </source>
</evidence>
<dbReference type="PANTHER" id="PTHR12801:SF158">
    <property type="entry name" value="RNA EXONUCLEASE 4"/>
    <property type="match status" value="1"/>
</dbReference>
<feature type="region of interest" description="Disordered" evidence="8">
    <location>
        <begin position="54"/>
        <end position="166"/>
    </location>
</feature>
<feature type="domain" description="Exonuclease" evidence="9">
    <location>
        <begin position="221"/>
        <end position="382"/>
    </location>
</feature>
<dbReference type="InterPro" id="IPR037431">
    <property type="entry name" value="REX4_DEDDh_dom"/>
</dbReference>
<sequence length="394" mass="43496">GAAEPAARGKGKRRKRKKKKGCGGKALAAPPRSPQEFSSNWKALQELLKQNANSSNKSLFSGQTATKKKQPLKAGKSQEVAAVNGNGNVVKSKSTNKTNSGSAKDSLPLAKPKSKGIATDKNLNGTKSDGKGCKEKKKNGDIRKEKGDIKHKRRKDEEHAEQQPTEAEIWFDDVDPKDIEAALGPEAAKIARKNLGLETGQSMESVEQVLVKENASEGLTRAVAMDCEMVGVGPKGEDNIVARVSIVNQFGKCVYDKYVKPTEEVTDYRTAVSGIRPENINKGEDFKTVQKEVADILNGRILVGHALHNDLKVLFLDHPKKKIRDTQRYKPFKQRVQSSRPSLKLLCEKLLNVQVQTSEHCSIQDAQAAMRLYTLEKKKWEAAIKNKFNDKKCK</sequence>
<feature type="compositionally biased region" description="Basic residues" evidence="8">
    <location>
        <begin position="9"/>
        <end position="22"/>
    </location>
</feature>
<evidence type="ECO:0000256" key="7">
    <source>
        <dbReference type="ARBA" id="ARBA00023242"/>
    </source>
</evidence>
<dbReference type="Gene3D" id="3.30.420.10">
    <property type="entry name" value="Ribonuclease H-like superfamily/Ribonuclease H"/>
    <property type="match status" value="1"/>
</dbReference>
<gene>
    <name evidence="10" type="primary">Rexo4</name>
    <name evidence="10" type="ORF">CROSUL_R03429</name>
</gene>
<dbReference type="AlphaFoldDB" id="A0A7K5HXM8"/>
<comment type="caution">
    <text evidence="10">The sequence shown here is derived from an EMBL/GenBank/DDBJ whole genome shotgun (WGS) entry which is preliminary data.</text>
</comment>
<evidence type="ECO:0000256" key="1">
    <source>
        <dbReference type="ARBA" id="ARBA00004123"/>
    </source>
</evidence>
<dbReference type="OrthoDB" id="8191639at2759"/>
<evidence type="ECO:0000256" key="8">
    <source>
        <dbReference type="SAM" id="MobiDB-lite"/>
    </source>
</evidence>
<keyword evidence="7" id="KW-0539">Nucleus</keyword>
<dbReference type="Pfam" id="PF00929">
    <property type="entry name" value="RNase_T"/>
    <property type="match status" value="1"/>
</dbReference>
<dbReference type="PANTHER" id="PTHR12801">
    <property type="entry name" value="RNA EXONUCLEASE REXO1 / RECO3 FAMILY MEMBER-RELATED"/>
    <property type="match status" value="1"/>
</dbReference>
<dbReference type="EMBL" id="VYZB01000429">
    <property type="protein sequence ID" value="NWS74044.1"/>
    <property type="molecule type" value="Genomic_DNA"/>
</dbReference>
<evidence type="ECO:0000313" key="11">
    <source>
        <dbReference type="Proteomes" id="UP000549499"/>
    </source>
</evidence>
<dbReference type="InterPro" id="IPR012337">
    <property type="entry name" value="RNaseH-like_sf"/>
</dbReference>
<dbReference type="InterPro" id="IPR013520">
    <property type="entry name" value="Ribonucl_H"/>
</dbReference>
<dbReference type="GO" id="GO:0008408">
    <property type="term" value="F:3'-5' exonuclease activity"/>
    <property type="evidence" value="ECO:0007669"/>
    <property type="project" value="InterPro"/>
</dbReference>
<comment type="similarity">
    <text evidence="2">Belongs to the REXO4 family.</text>
</comment>
<dbReference type="Proteomes" id="UP000549499">
    <property type="component" value="Unassembled WGS sequence"/>
</dbReference>
<dbReference type="GO" id="GO:0006364">
    <property type="term" value="P:rRNA processing"/>
    <property type="evidence" value="ECO:0007669"/>
    <property type="project" value="InterPro"/>
</dbReference>
<dbReference type="SUPFAM" id="SSF53098">
    <property type="entry name" value="Ribonuclease H-like"/>
    <property type="match status" value="1"/>
</dbReference>
<evidence type="ECO:0000256" key="2">
    <source>
        <dbReference type="ARBA" id="ARBA00010489"/>
    </source>
</evidence>
<feature type="non-terminal residue" evidence="10">
    <location>
        <position position="1"/>
    </location>
</feature>
<keyword evidence="11" id="KW-1185">Reference proteome</keyword>
<evidence type="ECO:0000256" key="4">
    <source>
        <dbReference type="ARBA" id="ARBA00022722"/>
    </source>
</evidence>
<evidence type="ECO:0000259" key="9">
    <source>
        <dbReference type="SMART" id="SM00479"/>
    </source>
</evidence>
<proteinExistence type="inferred from homology"/>
<feature type="compositionally biased region" description="Polar residues" evidence="8">
    <location>
        <begin position="54"/>
        <end position="65"/>
    </location>
</feature>
<keyword evidence="5" id="KW-0378">Hydrolase</keyword>
<dbReference type="SMART" id="SM00479">
    <property type="entry name" value="EXOIII"/>
    <property type="match status" value="1"/>
</dbReference>
<name>A0A7K5HXM8_CROSL</name>
<comment type="subcellular location">
    <subcellularLocation>
        <location evidence="1">Nucleus</location>
    </subcellularLocation>
</comment>
<dbReference type="InterPro" id="IPR036397">
    <property type="entry name" value="RNaseH_sf"/>
</dbReference>
<feature type="compositionally biased region" description="Low complexity" evidence="8">
    <location>
        <begin position="80"/>
        <end position="100"/>
    </location>
</feature>
<feature type="non-terminal residue" evidence="10">
    <location>
        <position position="394"/>
    </location>
</feature>
<protein>
    <recommendedName>
        <fullName evidence="3">RNA exonuclease 4</fullName>
    </recommendedName>
</protein>
<feature type="compositionally biased region" description="Basic and acidic residues" evidence="8">
    <location>
        <begin position="128"/>
        <end position="148"/>
    </location>
</feature>
<dbReference type="CDD" id="cd06144">
    <property type="entry name" value="REX4_like"/>
    <property type="match status" value="1"/>
</dbReference>
<dbReference type="GO" id="GO:0006308">
    <property type="term" value="P:DNA catabolic process"/>
    <property type="evidence" value="ECO:0007669"/>
    <property type="project" value="TreeGrafter"/>
</dbReference>
<dbReference type="InterPro" id="IPR047021">
    <property type="entry name" value="REXO1/3/4-like"/>
</dbReference>
<accession>A0A7K5HXM8</accession>
<evidence type="ECO:0000313" key="10">
    <source>
        <dbReference type="EMBL" id="NWS74044.1"/>
    </source>
</evidence>
<feature type="region of interest" description="Disordered" evidence="8">
    <location>
        <begin position="1"/>
        <end position="40"/>
    </location>
</feature>
<keyword evidence="4" id="KW-0540">Nuclease</keyword>
<dbReference type="FunFam" id="3.30.420.10:FF:000007">
    <property type="entry name" value="Interferon-stimulated exonuclease gene 20"/>
    <property type="match status" value="1"/>
</dbReference>
<dbReference type="GO" id="GO:0003676">
    <property type="term" value="F:nucleic acid binding"/>
    <property type="evidence" value="ECO:0007669"/>
    <property type="project" value="InterPro"/>
</dbReference>